<evidence type="ECO:0000256" key="2">
    <source>
        <dbReference type="ARBA" id="ARBA00022448"/>
    </source>
</evidence>
<keyword evidence="8 10" id="KW-0472">Membrane</keyword>
<accession>A0ABU8RX68</accession>
<dbReference type="Gene3D" id="2.40.170.20">
    <property type="entry name" value="TonB-dependent receptor, beta-barrel domain"/>
    <property type="match status" value="1"/>
</dbReference>
<feature type="short sequence motif" description="TonB box" evidence="11">
    <location>
        <begin position="34"/>
        <end position="40"/>
    </location>
</feature>
<evidence type="ECO:0000256" key="3">
    <source>
        <dbReference type="ARBA" id="ARBA00022452"/>
    </source>
</evidence>
<keyword evidence="2 10" id="KW-0813">Transport</keyword>
<keyword evidence="4 10" id="KW-0812">Transmembrane</keyword>
<dbReference type="RefSeq" id="WP_339587616.1">
    <property type="nucleotide sequence ID" value="NZ_JBBHJZ010000002.1"/>
</dbReference>
<evidence type="ECO:0000256" key="13">
    <source>
        <dbReference type="SAM" id="SignalP"/>
    </source>
</evidence>
<evidence type="ECO:0000313" key="17">
    <source>
        <dbReference type="Proteomes" id="UP001361239"/>
    </source>
</evidence>
<dbReference type="InterPro" id="IPR012910">
    <property type="entry name" value="Plug_dom"/>
</dbReference>
<comment type="subcellular location">
    <subcellularLocation>
        <location evidence="1 10">Cell outer membrane</location>
        <topology evidence="1 10">Multi-pass membrane protein</topology>
    </subcellularLocation>
</comment>
<dbReference type="SUPFAM" id="SSF56935">
    <property type="entry name" value="Porins"/>
    <property type="match status" value="1"/>
</dbReference>
<dbReference type="CDD" id="cd01347">
    <property type="entry name" value="ligand_gated_channel"/>
    <property type="match status" value="1"/>
</dbReference>
<keyword evidence="5 13" id="KW-0732">Signal</keyword>
<dbReference type="Pfam" id="PF00593">
    <property type="entry name" value="TonB_dep_Rec_b-barrel"/>
    <property type="match status" value="1"/>
</dbReference>
<evidence type="ECO:0000256" key="11">
    <source>
        <dbReference type="PROSITE-ProRule" id="PRU10143"/>
    </source>
</evidence>
<keyword evidence="16" id="KW-0675">Receptor</keyword>
<gene>
    <name evidence="16" type="ORF">WG901_13635</name>
</gene>
<evidence type="ECO:0000256" key="6">
    <source>
        <dbReference type="ARBA" id="ARBA00023065"/>
    </source>
</evidence>
<evidence type="ECO:0000256" key="4">
    <source>
        <dbReference type="ARBA" id="ARBA00022692"/>
    </source>
</evidence>
<evidence type="ECO:0000256" key="10">
    <source>
        <dbReference type="PROSITE-ProRule" id="PRU01360"/>
    </source>
</evidence>
<evidence type="ECO:0000256" key="12">
    <source>
        <dbReference type="RuleBase" id="RU003357"/>
    </source>
</evidence>
<dbReference type="InterPro" id="IPR037066">
    <property type="entry name" value="Plug_dom_sf"/>
</dbReference>
<reference evidence="16 17" key="1">
    <citation type="submission" date="2024-03" db="EMBL/GenBank/DDBJ databases">
        <authorList>
            <person name="Jo J.-H."/>
        </authorList>
    </citation>
    <scope>NUCLEOTIDE SEQUENCE [LARGE SCALE GENOMIC DNA]</scope>
    <source>
        <strain evidence="16 17">PS1R-30</strain>
    </source>
</reference>
<dbReference type="Proteomes" id="UP001361239">
    <property type="component" value="Unassembled WGS sequence"/>
</dbReference>
<feature type="chain" id="PRO_5047221156" evidence="13">
    <location>
        <begin position="20"/>
        <end position="642"/>
    </location>
</feature>
<evidence type="ECO:0000256" key="8">
    <source>
        <dbReference type="ARBA" id="ARBA00023136"/>
    </source>
</evidence>
<dbReference type="InterPro" id="IPR010916">
    <property type="entry name" value="TonB_box_CS"/>
</dbReference>
<evidence type="ECO:0000256" key="5">
    <source>
        <dbReference type="ARBA" id="ARBA00022729"/>
    </source>
</evidence>
<keyword evidence="7 11" id="KW-0798">TonB box</keyword>
<dbReference type="PANTHER" id="PTHR30069">
    <property type="entry name" value="TONB-DEPENDENT OUTER MEMBRANE RECEPTOR"/>
    <property type="match status" value="1"/>
</dbReference>
<sequence length="642" mass="69325">MKTAYTSLLALAVATPAFASSNPSQPATNAAGETIVVTASRSNAGIAADRLGASVTVLDAAAIEARQTRVVSDVLRDVPGVAVSRAIGGLTQIRLRGSEANHALVLIDGIEASDPFNGEFDFNGLIADQAVRIEVLRGQQSSLYGSDAIGGVVHYLTLSGAEAPGFTARAEGGSFNTFDGAARFAGATDQLDYVVSGGYYRTDGTPVARNGTRDVGSETAGVNAKLAWTPSESFKLTGVARYSWNDYDVANTEQNPASPLFGFIVDSPGVRATKESLYGLLRAELTGLDGRWVNALTGQYADVTRKGYTGALRDTGSNGRRYKGSFESSLRFGDEVVVHKLTGALDLEREEFQNTTPGGFAFTGRRNTTNLGLVGQYELSIDEKATFGASVRQDWNNRFADSTTWRVQGSYTLPTDTRVHAAYGTGVKNPGYFELYGFVDGQYIGNPNLRPEKSEGWEAGLEQRFGEIATIGATWFDNRLKGEIFTTFPAPTFIATPANRTTKSRQRGVEVALSARPVPQWRIDAAYTWLDADENGAVEVRRAKHIASFNSTWTTADERLSGTLTVRYNGRQQDVAFTDPSFVPVNVTLKDYVLVNLNAEYRLTGAITLFGRVENLFDEDYEEVFSYATPGASAYGGVRVKF</sequence>
<dbReference type="InterPro" id="IPR039426">
    <property type="entry name" value="TonB-dep_rcpt-like"/>
</dbReference>
<keyword evidence="9 10" id="KW-0998">Cell outer membrane</keyword>
<keyword evidence="3 10" id="KW-1134">Transmembrane beta strand</keyword>
<keyword evidence="17" id="KW-1185">Reference proteome</keyword>
<evidence type="ECO:0000313" key="16">
    <source>
        <dbReference type="EMBL" id="MEJ5977684.1"/>
    </source>
</evidence>
<evidence type="ECO:0000259" key="15">
    <source>
        <dbReference type="Pfam" id="PF07715"/>
    </source>
</evidence>
<organism evidence="16 17">
    <name type="scientific">Novosphingobium anseongense</name>
    <dbReference type="NCBI Taxonomy" id="3133436"/>
    <lineage>
        <taxon>Bacteria</taxon>
        <taxon>Pseudomonadati</taxon>
        <taxon>Pseudomonadota</taxon>
        <taxon>Alphaproteobacteria</taxon>
        <taxon>Sphingomonadales</taxon>
        <taxon>Sphingomonadaceae</taxon>
        <taxon>Novosphingobium</taxon>
    </lineage>
</organism>
<dbReference type="Pfam" id="PF07715">
    <property type="entry name" value="Plug"/>
    <property type="match status" value="1"/>
</dbReference>
<feature type="signal peptide" evidence="13">
    <location>
        <begin position="1"/>
        <end position="19"/>
    </location>
</feature>
<dbReference type="PANTHER" id="PTHR30069:SF53">
    <property type="entry name" value="COLICIN I RECEPTOR-RELATED"/>
    <property type="match status" value="1"/>
</dbReference>
<dbReference type="InterPro" id="IPR036942">
    <property type="entry name" value="Beta-barrel_TonB_sf"/>
</dbReference>
<evidence type="ECO:0000256" key="7">
    <source>
        <dbReference type="ARBA" id="ARBA00023077"/>
    </source>
</evidence>
<feature type="domain" description="TonB-dependent receptor-like beta-barrel" evidence="14">
    <location>
        <begin position="282"/>
        <end position="616"/>
    </location>
</feature>
<protein>
    <submittedName>
        <fullName evidence="16">TonB-dependent receptor</fullName>
    </submittedName>
</protein>
<dbReference type="PROSITE" id="PS00430">
    <property type="entry name" value="TONB_DEPENDENT_REC_1"/>
    <property type="match status" value="1"/>
</dbReference>
<evidence type="ECO:0000256" key="9">
    <source>
        <dbReference type="ARBA" id="ARBA00023237"/>
    </source>
</evidence>
<name>A0ABU8RX68_9SPHN</name>
<feature type="domain" description="TonB-dependent receptor plug" evidence="15">
    <location>
        <begin position="51"/>
        <end position="152"/>
    </location>
</feature>
<proteinExistence type="inferred from homology"/>
<evidence type="ECO:0000259" key="14">
    <source>
        <dbReference type="Pfam" id="PF00593"/>
    </source>
</evidence>
<keyword evidence="6" id="KW-0406">Ion transport</keyword>
<comment type="similarity">
    <text evidence="10 12">Belongs to the TonB-dependent receptor family.</text>
</comment>
<comment type="caution">
    <text evidence="16">The sequence shown here is derived from an EMBL/GenBank/DDBJ whole genome shotgun (WGS) entry which is preliminary data.</text>
</comment>
<dbReference type="Gene3D" id="2.170.130.10">
    <property type="entry name" value="TonB-dependent receptor, plug domain"/>
    <property type="match status" value="1"/>
</dbReference>
<evidence type="ECO:0000256" key="1">
    <source>
        <dbReference type="ARBA" id="ARBA00004571"/>
    </source>
</evidence>
<dbReference type="EMBL" id="JBBHJZ010000002">
    <property type="protein sequence ID" value="MEJ5977684.1"/>
    <property type="molecule type" value="Genomic_DNA"/>
</dbReference>
<dbReference type="InterPro" id="IPR000531">
    <property type="entry name" value="Beta-barrel_TonB"/>
</dbReference>
<dbReference type="PROSITE" id="PS52016">
    <property type="entry name" value="TONB_DEPENDENT_REC_3"/>
    <property type="match status" value="1"/>
</dbReference>